<sequence length="361" mass="41488">MPMTYRLYESQVEDLRGTIYGPASPDFHPEIASSTLRKALEGGIQTDDDKIISTILEHDNFQRQKIIGAYSDMYKRNLLCDLQEETGGYFYEMVEALFIPAHTYSAMLIYEAITNRNANKAVAVEVICTRTAVQMKVVCEAYLEKYRIAMEKDMEIKVDGTYGRMLRALLKHPRVDNQIEIDLPLANKQVSIIQQQVSGPEEIGRNVELFIELFAGHSWTQIAAFLQRFKAQDQHHRSLQSYVKYDKDLHADIQKMLLVILKIAQNEQLYFAEKLYNAITGADIDHQTIIRICVTRSEIDLADICEIYEKKYKRCLQNDVRQTCAGEYARLLLRLINCNCKINAHETIAEEIDSSLVNNNA</sequence>
<evidence type="ECO:0000313" key="5">
    <source>
        <dbReference type="WBParaSite" id="SMUV_0000714301-mRNA-1"/>
    </source>
</evidence>
<keyword evidence="4" id="KW-1185">Reference proteome</keyword>
<dbReference type="STRING" id="451379.A0A0N5AR13"/>
<dbReference type="Proteomes" id="UP000046393">
    <property type="component" value="Unplaced"/>
</dbReference>
<reference evidence="5" key="1">
    <citation type="submission" date="2017-02" db="UniProtKB">
        <authorList>
            <consortium name="WormBaseParasite"/>
        </authorList>
    </citation>
    <scope>IDENTIFICATION</scope>
</reference>
<evidence type="ECO:0000256" key="3">
    <source>
        <dbReference type="ARBA" id="ARBA00023216"/>
    </source>
</evidence>
<keyword evidence="2" id="KW-0677">Repeat</keyword>
<evidence type="ECO:0000256" key="2">
    <source>
        <dbReference type="ARBA" id="ARBA00022737"/>
    </source>
</evidence>
<dbReference type="PROSITE" id="PS51897">
    <property type="entry name" value="ANNEXIN_2"/>
    <property type="match status" value="2"/>
</dbReference>
<dbReference type="InterPro" id="IPR001464">
    <property type="entry name" value="Annexin"/>
</dbReference>
<dbReference type="PRINTS" id="PR00196">
    <property type="entry name" value="ANNEXIN"/>
</dbReference>
<dbReference type="PANTHER" id="PTHR10502:SF243">
    <property type="entry name" value="ANNEXIN"/>
    <property type="match status" value="1"/>
</dbReference>
<comment type="similarity">
    <text evidence="1">Belongs to the annexin family.</text>
</comment>
<keyword evidence="3" id="KW-0041">Annexin</keyword>
<dbReference type="FunFam" id="1.10.220.10:FF:000001">
    <property type="entry name" value="Annexin"/>
    <property type="match status" value="1"/>
</dbReference>
<evidence type="ECO:0000313" key="4">
    <source>
        <dbReference type="Proteomes" id="UP000046393"/>
    </source>
</evidence>
<dbReference type="GO" id="GO:0005544">
    <property type="term" value="F:calcium-dependent phospholipid binding"/>
    <property type="evidence" value="ECO:0007669"/>
    <property type="project" value="InterPro"/>
</dbReference>
<organism evidence="4 5">
    <name type="scientific">Syphacia muris</name>
    <dbReference type="NCBI Taxonomy" id="451379"/>
    <lineage>
        <taxon>Eukaryota</taxon>
        <taxon>Metazoa</taxon>
        <taxon>Ecdysozoa</taxon>
        <taxon>Nematoda</taxon>
        <taxon>Chromadorea</taxon>
        <taxon>Rhabditida</taxon>
        <taxon>Spirurina</taxon>
        <taxon>Oxyuridomorpha</taxon>
        <taxon>Oxyuroidea</taxon>
        <taxon>Oxyuridae</taxon>
        <taxon>Syphacia</taxon>
    </lineage>
</organism>
<dbReference type="InterPro" id="IPR037104">
    <property type="entry name" value="Annexin_sf"/>
</dbReference>
<dbReference type="GO" id="GO:0005886">
    <property type="term" value="C:plasma membrane"/>
    <property type="evidence" value="ECO:0007669"/>
    <property type="project" value="TreeGrafter"/>
</dbReference>
<dbReference type="PANTHER" id="PTHR10502">
    <property type="entry name" value="ANNEXIN"/>
    <property type="match status" value="1"/>
</dbReference>
<dbReference type="WBParaSite" id="SMUV_0000714301-mRNA-1">
    <property type="protein sequence ID" value="SMUV_0000714301-mRNA-1"/>
    <property type="gene ID" value="SMUV_0000714301"/>
</dbReference>
<dbReference type="GO" id="GO:0005634">
    <property type="term" value="C:nucleus"/>
    <property type="evidence" value="ECO:0007669"/>
    <property type="project" value="TreeGrafter"/>
</dbReference>
<dbReference type="Gene3D" id="1.10.220.10">
    <property type="entry name" value="Annexin"/>
    <property type="match status" value="4"/>
</dbReference>
<evidence type="ECO:0000256" key="1">
    <source>
        <dbReference type="ARBA" id="ARBA00007831"/>
    </source>
</evidence>
<dbReference type="AlphaFoldDB" id="A0A0N5AR13"/>
<protein>
    <submittedName>
        <fullName evidence="5">Annexin</fullName>
    </submittedName>
</protein>
<dbReference type="SUPFAM" id="SSF47874">
    <property type="entry name" value="Annexin"/>
    <property type="match status" value="1"/>
</dbReference>
<dbReference type="GO" id="GO:0005737">
    <property type="term" value="C:cytoplasm"/>
    <property type="evidence" value="ECO:0007669"/>
    <property type="project" value="TreeGrafter"/>
</dbReference>
<dbReference type="GO" id="GO:0001786">
    <property type="term" value="F:phosphatidylserine binding"/>
    <property type="evidence" value="ECO:0007669"/>
    <property type="project" value="TreeGrafter"/>
</dbReference>
<dbReference type="InterPro" id="IPR018502">
    <property type="entry name" value="Annexin_repeat"/>
</dbReference>
<proteinExistence type="inferred from homology"/>
<dbReference type="GO" id="GO:0005509">
    <property type="term" value="F:calcium ion binding"/>
    <property type="evidence" value="ECO:0007669"/>
    <property type="project" value="InterPro"/>
</dbReference>
<name>A0A0N5AR13_9BILA</name>
<dbReference type="SMART" id="SM00335">
    <property type="entry name" value="ANX"/>
    <property type="match status" value="3"/>
</dbReference>
<dbReference type="Pfam" id="PF00191">
    <property type="entry name" value="Annexin"/>
    <property type="match status" value="3"/>
</dbReference>
<dbReference type="GO" id="GO:0012506">
    <property type="term" value="C:vesicle membrane"/>
    <property type="evidence" value="ECO:0007669"/>
    <property type="project" value="TreeGrafter"/>
</dbReference>
<accession>A0A0N5AR13</accession>